<organism evidence="3">
    <name type="scientific">uncultured Dysgonomonas sp</name>
    <dbReference type="NCBI Taxonomy" id="206096"/>
    <lineage>
        <taxon>Bacteria</taxon>
        <taxon>Pseudomonadati</taxon>
        <taxon>Bacteroidota</taxon>
        <taxon>Bacteroidia</taxon>
        <taxon>Bacteroidales</taxon>
        <taxon>Dysgonomonadaceae</taxon>
        <taxon>Dysgonomonas</taxon>
        <taxon>environmental samples</taxon>
    </lineage>
</organism>
<name>A0A212IYT8_9BACT</name>
<dbReference type="AlphaFoldDB" id="A0A212IYT8"/>
<evidence type="ECO:0000256" key="2">
    <source>
        <dbReference type="RuleBase" id="RU362097"/>
    </source>
</evidence>
<comment type="similarity">
    <text evidence="1 2">Belongs to the outer membrane factor (OMF) (TC 1.B.17) family.</text>
</comment>
<dbReference type="InterPro" id="IPR010131">
    <property type="entry name" value="MdtP/NodT-like"/>
</dbReference>
<dbReference type="GO" id="GO:0005886">
    <property type="term" value="C:plasma membrane"/>
    <property type="evidence" value="ECO:0007669"/>
    <property type="project" value="UniProtKB-SubCell"/>
</dbReference>
<comment type="subcellular location">
    <subcellularLocation>
        <location evidence="2">Cell membrane</location>
        <topology evidence="2">Lipid-anchor</topology>
    </subcellularLocation>
</comment>
<keyword evidence="2" id="KW-0472">Membrane</keyword>
<keyword evidence="2" id="KW-1134">Transmembrane beta strand</keyword>
<dbReference type="GO" id="GO:0015562">
    <property type="term" value="F:efflux transmembrane transporter activity"/>
    <property type="evidence" value="ECO:0007669"/>
    <property type="project" value="InterPro"/>
</dbReference>
<sequence length="474" mass="52039">MMTMMRKHIKGVVLLGVILSIGLTSCGVLNKNKYKSPEVDSADMFRGENPTDTTTIANIPWREYFSDPALQALIDEGLTNNYDLRLAYNRIQQAEAGLYIAKSAYFPTVALGAQVTHTQKSISNGKERVLGYNGGDQWALGFVVQWEADIWGKLNSKTKAQYANLVSTHAYRNLIQTSLVANIATTYYSLLALDEQLKITLETIELLKESTATMQAMMQAGLLNRAGVKQSEALLYSTQVSVPDLQMQINQLENSLSLLLGRKPGPITRTAIDNQAVPAELEVGIPAQMLAKRPDVLQAEMGFRYAFEMKNVAQRSLYPSLTLGSSSSVGFASNTLSQFFKPTNILANIVGGLTQPIFAGNQLRGQYKIAKAQQEEALLTFEQTVLTASQEVSNIMFTYETSLRKNEDRAKQVDALSLAVGDTQQLLKAGEANYTEVLQAEQSLLQAQLGQVSDKLEQLQASVNLYRALGGGIE</sequence>
<accession>A0A212IYT8</accession>
<dbReference type="EMBL" id="FLUM01000001">
    <property type="protein sequence ID" value="SBV92369.1"/>
    <property type="molecule type" value="Genomic_DNA"/>
</dbReference>
<keyword evidence="2" id="KW-0564">Palmitate</keyword>
<dbReference type="NCBIfam" id="TIGR01845">
    <property type="entry name" value="outer_NodT"/>
    <property type="match status" value="1"/>
</dbReference>
<evidence type="ECO:0000256" key="1">
    <source>
        <dbReference type="ARBA" id="ARBA00007613"/>
    </source>
</evidence>
<dbReference type="InterPro" id="IPR003423">
    <property type="entry name" value="OMP_efflux"/>
</dbReference>
<reference evidence="3" key="1">
    <citation type="submission" date="2016-04" db="EMBL/GenBank/DDBJ databases">
        <authorList>
            <person name="Evans L.H."/>
            <person name="Alamgir A."/>
            <person name="Owens N."/>
            <person name="Weber N.D."/>
            <person name="Virtaneva K."/>
            <person name="Barbian K."/>
            <person name="Babar A."/>
            <person name="Rosenke K."/>
        </authorList>
    </citation>
    <scope>NUCLEOTIDE SEQUENCE</scope>
    <source>
        <strain evidence="3">86-1</strain>
    </source>
</reference>
<gene>
    <name evidence="3" type="ORF">KL86DYS1_10592</name>
</gene>
<protein>
    <submittedName>
        <fullName evidence="3">Uncharacterized protein</fullName>
    </submittedName>
</protein>
<dbReference type="Pfam" id="PF02321">
    <property type="entry name" value="OEP"/>
    <property type="match status" value="2"/>
</dbReference>
<dbReference type="PROSITE" id="PS51257">
    <property type="entry name" value="PROKAR_LIPOPROTEIN"/>
    <property type="match status" value="1"/>
</dbReference>
<keyword evidence="2" id="KW-0449">Lipoprotein</keyword>
<dbReference type="Gene3D" id="1.20.1600.10">
    <property type="entry name" value="Outer membrane efflux proteins (OEP)"/>
    <property type="match status" value="1"/>
</dbReference>
<dbReference type="Gene3D" id="2.20.200.10">
    <property type="entry name" value="Outer membrane efflux proteins (OEP)"/>
    <property type="match status" value="1"/>
</dbReference>
<keyword evidence="2" id="KW-0812">Transmembrane</keyword>
<dbReference type="PANTHER" id="PTHR30203:SF33">
    <property type="entry name" value="BLR4455 PROTEIN"/>
    <property type="match status" value="1"/>
</dbReference>
<dbReference type="SUPFAM" id="SSF56954">
    <property type="entry name" value="Outer membrane efflux proteins (OEP)"/>
    <property type="match status" value="1"/>
</dbReference>
<evidence type="ECO:0000313" key="3">
    <source>
        <dbReference type="EMBL" id="SBV92369.1"/>
    </source>
</evidence>
<dbReference type="PANTHER" id="PTHR30203">
    <property type="entry name" value="OUTER MEMBRANE CATION EFFLUX PROTEIN"/>
    <property type="match status" value="1"/>
</dbReference>
<proteinExistence type="inferred from homology"/>